<evidence type="ECO:0000256" key="1">
    <source>
        <dbReference type="SAM" id="Phobius"/>
    </source>
</evidence>
<comment type="caution">
    <text evidence="2">The sequence shown here is derived from an EMBL/GenBank/DDBJ whole genome shotgun (WGS) entry which is preliminary data.</text>
</comment>
<evidence type="ECO:0000313" key="2">
    <source>
        <dbReference type="EMBL" id="KRO62095.1"/>
    </source>
</evidence>
<organism evidence="2 3">
    <name type="scientific">Verrucomicrobia subdivision 6 bacterium BACL9 MAG-120507-bin52</name>
    <dbReference type="NCBI Taxonomy" id="1655590"/>
    <lineage>
        <taxon>Bacteria</taxon>
        <taxon>Pseudomonadati</taxon>
        <taxon>Verrucomicrobiota</taxon>
        <taxon>Verrucomicrobiia</taxon>
        <taxon>Verrucomicrobiales</taxon>
        <taxon>Verrucomicrobia subdivision 6</taxon>
    </lineage>
</organism>
<feature type="transmembrane region" description="Helical" evidence="1">
    <location>
        <begin position="12"/>
        <end position="31"/>
    </location>
</feature>
<dbReference type="Proteomes" id="UP000051269">
    <property type="component" value="Unassembled WGS sequence"/>
</dbReference>
<name>A0A0R2RHF7_9BACT</name>
<keyword evidence="1" id="KW-1133">Transmembrane helix</keyword>
<keyword evidence="1" id="KW-0472">Membrane</keyword>
<gene>
    <name evidence="2" type="ORF">ABR82_01620</name>
</gene>
<feature type="transmembrane region" description="Helical" evidence="1">
    <location>
        <begin position="51"/>
        <end position="70"/>
    </location>
</feature>
<proteinExistence type="predicted"/>
<evidence type="ECO:0000313" key="3">
    <source>
        <dbReference type="Proteomes" id="UP000051269"/>
    </source>
</evidence>
<sequence length="80" mass="8825">MNKEQIQFLSNLCFALGFLSIVGSVLIWFSAGGQFGAPGSGDLMADAKRAYAERFGIFVGLWAPTFIILSNRLHHYAEKK</sequence>
<protein>
    <submittedName>
        <fullName evidence="2">Uncharacterized protein</fullName>
    </submittedName>
</protein>
<keyword evidence="1" id="KW-0812">Transmembrane</keyword>
<accession>A0A0R2RHF7</accession>
<dbReference type="EMBL" id="LIBO01000136">
    <property type="protein sequence ID" value="KRO62095.1"/>
    <property type="molecule type" value="Genomic_DNA"/>
</dbReference>
<reference evidence="2 3" key="1">
    <citation type="submission" date="2015-10" db="EMBL/GenBank/DDBJ databases">
        <title>Metagenome-Assembled Genomes uncover a global brackish microbiome.</title>
        <authorList>
            <person name="Hugerth L.W."/>
            <person name="Larsson J."/>
            <person name="Alneberg J."/>
            <person name="Lindh M.V."/>
            <person name="Legrand C."/>
            <person name="Pinhassi J."/>
            <person name="Andersson A.F."/>
        </authorList>
    </citation>
    <scope>NUCLEOTIDE SEQUENCE [LARGE SCALE GENOMIC DNA]</scope>
    <source>
        <strain evidence="2">BACL18 MAG-120507-bin52</strain>
    </source>
</reference>
<dbReference type="AlphaFoldDB" id="A0A0R2RHF7"/>